<feature type="region of interest" description="Disordered" evidence="11">
    <location>
        <begin position="1"/>
        <end position="23"/>
    </location>
</feature>
<dbReference type="GO" id="GO:0016236">
    <property type="term" value="P:macroautophagy"/>
    <property type="evidence" value="ECO:0007669"/>
    <property type="project" value="UniProtKB-ARBA"/>
</dbReference>
<evidence type="ECO:0000256" key="10">
    <source>
        <dbReference type="RuleBase" id="RU004384"/>
    </source>
</evidence>
<dbReference type="KEGG" id="osn:115218128"/>
<dbReference type="InterPro" id="IPR004241">
    <property type="entry name" value="Atg8-like"/>
</dbReference>
<dbReference type="FunFam" id="3.10.20.90:FF:000149">
    <property type="entry name" value="microtubule-associated proteins 1A/1B light chain 3C"/>
    <property type="match status" value="1"/>
</dbReference>
<dbReference type="GO" id="GO:0031410">
    <property type="term" value="C:cytoplasmic vesicle"/>
    <property type="evidence" value="ECO:0007669"/>
    <property type="project" value="UniProtKB-KW"/>
</dbReference>
<sequence length="158" mass="18497">MGEKGVKNNSKMQARKKSFRERKTIEQRIEESKSIKSRYIDKIPVIIERGPREKHLPFLDKTKFLIPMDLTMSQLMGVIRQRLKLKNTQTLFLVVNSKTLVTMTCTVAELYQIEKDKDGFLYFHYASQEVFGGLESRNYHCFSHNVPCKTTDVSWRSS</sequence>
<name>A0A6P7T036_9MOLL</name>
<proteinExistence type="inferred from homology"/>
<dbReference type="GO" id="GO:0005776">
    <property type="term" value="C:autophagosome"/>
    <property type="evidence" value="ECO:0007669"/>
    <property type="project" value="UniProtKB-SubCell"/>
</dbReference>
<gene>
    <name evidence="13" type="primary">LOC115218128</name>
</gene>
<evidence type="ECO:0000313" key="13">
    <source>
        <dbReference type="RefSeq" id="XP_029643785.1"/>
    </source>
</evidence>
<dbReference type="SUPFAM" id="SSF54236">
    <property type="entry name" value="Ubiquitin-like"/>
    <property type="match status" value="1"/>
</dbReference>
<evidence type="ECO:0000256" key="2">
    <source>
        <dbReference type="ARBA" id="ARBA00007293"/>
    </source>
</evidence>
<evidence type="ECO:0000256" key="5">
    <source>
        <dbReference type="ARBA" id="ARBA00023136"/>
    </source>
</evidence>
<keyword evidence="12" id="KW-1185">Reference proteome</keyword>
<comment type="similarity">
    <text evidence="2 10">Belongs to the ATG8 family.</text>
</comment>
<keyword evidence="5" id="KW-0472">Membrane</keyword>
<feature type="lipid moiety-binding region" description="Phosphatidylserine amidated glycine; alternate" evidence="9">
    <location>
        <position position="132"/>
    </location>
</feature>
<evidence type="ECO:0000256" key="11">
    <source>
        <dbReference type="SAM" id="MobiDB-lite"/>
    </source>
</evidence>
<dbReference type="AlphaFoldDB" id="A0A6P7T036"/>
<comment type="subcellular location">
    <subcellularLocation>
        <location evidence="1">Cytoplasmic vesicle</location>
        <location evidence="1">Autophagosome</location>
    </subcellularLocation>
    <subcellularLocation>
        <location evidence="8">Endomembrane system</location>
        <topology evidence="8">Lipid-anchor</topology>
    </subcellularLocation>
</comment>
<dbReference type="GO" id="GO:0012505">
    <property type="term" value="C:endomembrane system"/>
    <property type="evidence" value="ECO:0007669"/>
    <property type="project" value="UniProtKB-SubCell"/>
</dbReference>
<evidence type="ECO:0000256" key="8">
    <source>
        <dbReference type="ARBA" id="ARBA00037868"/>
    </source>
</evidence>
<evidence type="ECO:0000313" key="12">
    <source>
        <dbReference type="Proteomes" id="UP000515154"/>
    </source>
</evidence>
<evidence type="ECO:0000256" key="6">
    <source>
        <dbReference type="ARBA" id="ARBA00023288"/>
    </source>
</evidence>
<dbReference type="RefSeq" id="XP_029643785.1">
    <property type="nucleotide sequence ID" value="XM_029787925.2"/>
</dbReference>
<keyword evidence="7" id="KW-0968">Cytoplasmic vesicle</keyword>
<evidence type="ECO:0000256" key="4">
    <source>
        <dbReference type="ARBA" id="ARBA00023006"/>
    </source>
</evidence>
<dbReference type="PANTHER" id="PTHR10969">
    <property type="entry name" value="MICROTUBULE-ASSOCIATED PROTEINS 1A/1B LIGHT CHAIN 3-RELATED"/>
    <property type="match status" value="1"/>
</dbReference>
<protein>
    <submittedName>
        <fullName evidence="13">Microtubule-associated proteins 1A/1B light chain 3B-like</fullName>
    </submittedName>
</protein>
<dbReference type="InterPro" id="IPR029071">
    <property type="entry name" value="Ubiquitin-like_domsf"/>
</dbReference>
<keyword evidence="4 10" id="KW-0072">Autophagy</keyword>
<evidence type="ECO:0000256" key="3">
    <source>
        <dbReference type="ARBA" id="ARBA00022490"/>
    </source>
</evidence>
<evidence type="ECO:0000256" key="1">
    <source>
        <dbReference type="ARBA" id="ARBA00004419"/>
    </source>
</evidence>
<dbReference type="Proteomes" id="UP000515154">
    <property type="component" value="Linkage group LG12"/>
</dbReference>
<evidence type="ECO:0000256" key="9">
    <source>
        <dbReference type="PIRSR" id="PIRSR604241-50"/>
    </source>
</evidence>
<organism evidence="12 13">
    <name type="scientific">Octopus sinensis</name>
    <name type="common">East Asian common octopus</name>
    <dbReference type="NCBI Taxonomy" id="2607531"/>
    <lineage>
        <taxon>Eukaryota</taxon>
        <taxon>Metazoa</taxon>
        <taxon>Spiralia</taxon>
        <taxon>Lophotrochozoa</taxon>
        <taxon>Mollusca</taxon>
        <taxon>Cephalopoda</taxon>
        <taxon>Coleoidea</taxon>
        <taxon>Octopodiformes</taxon>
        <taxon>Octopoda</taxon>
        <taxon>Incirrata</taxon>
        <taxon>Octopodidae</taxon>
        <taxon>Octopus</taxon>
    </lineage>
</organism>
<keyword evidence="6 9" id="KW-0449">Lipoprotein</keyword>
<dbReference type="Pfam" id="PF02991">
    <property type="entry name" value="ATG8"/>
    <property type="match status" value="1"/>
</dbReference>
<dbReference type="GO" id="GO:0006950">
    <property type="term" value="P:response to stress"/>
    <property type="evidence" value="ECO:0007669"/>
    <property type="project" value="UniProtKB-ARBA"/>
</dbReference>
<keyword evidence="3" id="KW-0963">Cytoplasm</keyword>
<dbReference type="Gene3D" id="3.10.20.90">
    <property type="entry name" value="Phosphatidylinositol 3-kinase Catalytic Subunit, Chain A, domain 1"/>
    <property type="match status" value="1"/>
</dbReference>
<reference evidence="13" key="1">
    <citation type="submission" date="2025-08" db="UniProtKB">
        <authorList>
            <consortium name="RefSeq"/>
        </authorList>
    </citation>
    <scope>IDENTIFICATION</scope>
</reference>
<evidence type="ECO:0000256" key="7">
    <source>
        <dbReference type="ARBA" id="ARBA00023329"/>
    </source>
</evidence>
<accession>A0A6P7T036</accession>